<protein>
    <submittedName>
        <fullName evidence="1">Uncharacterized protein</fullName>
    </submittedName>
</protein>
<dbReference type="AlphaFoldDB" id="A0A5J5CRH9"/>
<dbReference type="EMBL" id="VOFY01000018">
    <property type="protein sequence ID" value="KAA8583040.1"/>
    <property type="molecule type" value="Genomic_DNA"/>
</dbReference>
<dbReference type="Proteomes" id="UP000327493">
    <property type="component" value="Chromosome 18"/>
</dbReference>
<sequence>MEKKEEMETGWYLEAAERGPHCRKRSNGTDKTCNLMGNGHSPGQQFSRRCLNLIQVPDNKRIARDI</sequence>
<evidence type="ECO:0000313" key="1">
    <source>
        <dbReference type="EMBL" id="KAA8583040.1"/>
    </source>
</evidence>
<keyword evidence="2" id="KW-1185">Reference proteome</keyword>
<organism evidence="1 2">
    <name type="scientific">Etheostoma spectabile</name>
    <name type="common">orangethroat darter</name>
    <dbReference type="NCBI Taxonomy" id="54343"/>
    <lineage>
        <taxon>Eukaryota</taxon>
        <taxon>Metazoa</taxon>
        <taxon>Chordata</taxon>
        <taxon>Craniata</taxon>
        <taxon>Vertebrata</taxon>
        <taxon>Euteleostomi</taxon>
        <taxon>Actinopterygii</taxon>
        <taxon>Neopterygii</taxon>
        <taxon>Teleostei</taxon>
        <taxon>Neoteleostei</taxon>
        <taxon>Acanthomorphata</taxon>
        <taxon>Eupercaria</taxon>
        <taxon>Perciformes</taxon>
        <taxon>Percoidei</taxon>
        <taxon>Percidae</taxon>
        <taxon>Etheostomatinae</taxon>
        <taxon>Etheostoma</taxon>
    </lineage>
</organism>
<proteinExistence type="predicted"/>
<accession>A0A5J5CRH9</accession>
<evidence type="ECO:0000313" key="2">
    <source>
        <dbReference type="Proteomes" id="UP000327493"/>
    </source>
</evidence>
<gene>
    <name evidence="1" type="ORF">FQN60_015586</name>
</gene>
<name>A0A5J5CRH9_9PERO</name>
<comment type="caution">
    <text evidence="1">The sequence shown here is derived from an EMBL/GenBank/DDBJ whole genome shotgun (WGS) entry which is preliminary data.</text>
</comment>
<reference evidence="1 2" key="1">
    <citation type="submission" date="2019-08" db="EMBL/GenBank/DDBJ databases">
        <title>A chromosome-level genome assembly, high-density linkage maps, and genome scans reveal the genomic architecture of hybrid incompatibilities underlying speciation via character displacement in darters (Percidae: Etheostominae).</title>
        <authorList>
            <person name="Moran R.L."/>
            <person name="Catchen J.M."/>
            <person name="Fuller R.C."/>
        </authorList>
    </citation>
    <scope>NUCLEOTIDE SEQUENCE [LARGE SCALE GENOMIC DNA]</scope>
    <source>
        <strain evidence="1">EspeVRDwgs_2016</strain>
        <tissue evidence="1">Muscle</tissue>
    </source>
</reference>